<sequence>MKSLRESNLQLIPSDLKEYLKMLLNVTAELRPDASQFSKIPFFDDVGVKTLNNLDSQFQWDNLQKSQFYKGLPQVIPRLPKRVALHRVVPCLAKEFVNPHMIPLFFPAFS</sequence>
<dbReference type="PANTHER" id="PTHR12984">
    <property type="entry name" value="SCY1-RELATED S/T PROTEIN KINASE-LIKE"/>
    <property type="match status" value="1"/>
</dbReference>
<accession>A0A7T8HGC9</accession>
<keyword evidence="2" id="KW-1185">Reference proteome</keyword>
<gene>
    <name evidence="1" type="ORF">FKW44_009469</name>
</gene>
<dbReference type="Gene3D" id="1.25.10.10">
    <property type="entry name" value="Leucine-rich Repeat Variant"/>
    <property type="match status" value="1"/>
</dbReference>
<dbReference type="InterPro" id="IPR051177">
    <property type="entry name" value="CIK-Related_Protein"/>
</dbReference>
<dbReference type="InterPro" id="IPR011989">
    <property type="entry name" value="ARM-like"/>
</dbReference>
<dbReference type="Proteomes" id="UP000595437">
    <property type="component" value="Chromosome 6"/>
</dbReference>
<organism evidence="1 2">
    <name type="scientific">Caligus rogercresseyi</name>
    <name type="common">Sea louse</name>
    <dbReference type="NCBI Taxonomy" id="217165"/>
    <lineage>
        <taxon>Eukaryota</taxon>
        <taxon>Metazoa</taxon>
        <taxon>Ecdysozoa</taxon>
        <taxon>Arthropoda</taxon>
        <taxon>Crustacea</taxon>
        <taxon>Multicrustacea</taxon>
        <taxon>Hexanauplia</taxon>
        <taxon>Copepoda</taxon>
        <taxon>Siphonostomatoida</taxon>
        <taxon>Caligidae</taxon>
        <taxon>Caligus</taxon>
    </lineage>
</organism>
<protein>
    <submittedName>
        <fullName evidence="1">SCY1like protein 2like</fullName>
    </submittedName>
</protein>
<reference evidence="2" key="1">
    <citation type="submission" date="2021-01" db="EMBL/GenBank/DDBJ databases">
        <title>Caligus Genome Assembly.</title>
        <authorList>
            <person name="Gallardo-Escarate C."/>
        </authorList>
    </citation>
    <scope>NUCLEOTIDE SEQUENCE [LARGE SCALE GENOMIC DNA]</scope>
</reference>
<evidence type="ECO:0000313" key="2">
    <source>
        <dbReference type="Proteomes" id="UP000595437"/>
    </source>
</evidence>
<name>A0A7T8HGC9_CALRO</name>
<dbReference type="PANTHER" id="PTHR12984:SF6">
    <property type="entry name" value="SCY1-LIKE PROTEIN 2"/>
    <property type="match status" value="1"/>
</dbReference>
<dbReference type="AlphaFoldDB" id="A0A7T8HGC9"/>
<dbReference type="EMBL" id="CP045895">
    <property type="protein sequence ID" value="QQP48975.1"/>
    <property type="molecule type" value="Genomic_DNA"/>
</dbReference>
<evidence type="ECO:0000313" key="1">
    <source>
        <dbReference type="EMBL" id="QQP48975.1"/>
    </source>
</evidence>
<proteinExistence type="predicted"/>
<dbReference type="OrthoDB" id="79687at2759"/>